<reference evidence="1" key="2">
    <citation type="journal article" date="2015" name="Fish Shellfish Immunol.">
        <title>Early steps in the European eel (Anguilla anguilla)-Vibrio vulnificus interaction in the gills: Role of the RtxA13 toxin.</title>
        <authorList>
            <person name="Callol A."/>
            <person name="Pajuelo D."/>
            <person name="Ebbesson L."/>
            <person name="Teles M."/>
            <person name="MacKenzie S."/>
            <person name="Amaro C."/>
        </authorList>
    </citation>
    <scope>NUCLEOTIDE SEQUENCE</scope>
</reference>
<accession>A0A0E9RND8</accession>
<proteinExistence type="predicted"/>
<organism evidence="1">
    <name type="scientific">Anguilla anguilla</name>
    <name type="common">European freshwater eel</name>
    <name type="synonym">Muraena anguilla</name>
    <dbReference type="NCBI Taxonomy" id="7936"/>
    <lineage>
        <taxon>Eukaryota</taxon>
        <taxon>Metazoa</taxon>
        <taxon>Chordata</taxon>
        <taxon>Craniata</taxon>
        <taxon>Vertebrata</taxon>
        <taxon>Euteleostomi</taxon>
        <taxon>Actinopterygii</taxon>
        <taxon>Neopterygii</taxon>
        <taxon>Teleostei</taxon>
        <taxon>Anguilliformes</taxon>
        <taxon>Anguillidae</taxon>
        <taxon>Anguilla</taxon>
    </lineage>
</organism>
<protein>
    <submittedName>
        <fullName evidence="1">Uncharacterized protein</fullName>
    </submittedName>
</protein>
<dbReference type="AlphaFoldDB" id="A0A0E9RND8"/>
<reference evidence="1" key="1">
    <citation type="submission" date="2014-11" db="EMBL/GenBank/DDBJ databases">
        <authorList>
            <person name="Amaro Gonzalez C."/>
        </authorList>
    </citation>
    <scope>NUCLEOTIDE SEQUENCE</scope>
</reference>
<sequence>MSILRAINTDKNVILSKCSLDVSLNLHPKWDLKQQPSG</sequence>
<name>A0A0E9RND8_ANGAN</name>
<evidence type="ECO:0000313" key="1">
    <source>
        <dbReference type="EMBL" id="JAH29935.1"/>
    </source>
</evidence>
<dbReference type="EMBL" id="GBXM01078642">
    <property type="protein sequence ID" value="JAH29935.1"/>
    <property type="molecule type" value="Transcribed_RNA"/>
</dbReference>